<organism evidence="2 3">
    <name type="scientific">Caulifigura coniformis</name>
    <dbReference type="NCBI Taxonomy" id="2527983"/>
    <lineage>
        <taxon>Bacteria</taxon>
        <taxon>Pseudomonadati</taxon>
        <taxon>Planctomycetota</taxon>
        <taxon>Planctomycetia</taxon>
        <taxon>Planctomycetales</taxon>
        <taxon>Planctomycetaceae</taxon>
        <taxon>Caulifigura</taxon>
    </lineage>
</organism>
<dbReference type="InterPro" id="IPR014729">
    <property type="entry name" value="Rossmann-like_a/b/a_fold"/>
</dbReference>
<protein>
    <recommendedName>
        <fullName evidence="1">DUF218 domain-containing protein</fullName>
    </recommendedName>
</protein>
<evidence type="ECO:0000313" key="2">
    <source>
        <dbReference type="EMBL" id="QDT54717.1"/>
    </source>
</evidence>
<gene>
    <name evidence="2" type="ORF">Pan44_27520</name>
</gene>
<reference evidence="2 3" key="1">
    <citation type="submission" date="2019-02" db="EMBL/GenBank/DDBJ databases">
        <title>Deep-cultivation of Planctomycetes and their phenomic and genomic characterization uncovers novel biology.</title>
        <authorList>
            <person name="Wiegand S."/>
            <person name="Jogler M."/>
            <person name="Boedeker C."/>
            <person name="Pinto D."/>
            <person name="Vollmers J."/>
            <person name="Rivas-Marin E."/>
            <person name="Kohn T."/>
            <person name="Peeters S.H."/>
            <person name="Heuer A."/>
            <person name="Rast P."/>
            <person name="Oberbeckmann S."/>
            <person name="Bunk B."/>
            <person name="Jeske O."/>
            <person name="Meyerdierks A."/>
            <person name="Storesund J.E."/>
            <person name="Kallscheuer N."/>
            <person name="Luecker S."/>
            <person name="Lage O.M."/>
            <person name="Pohl T."/>
            <person name="Merkel B.J."/>
            <person name="Hornburger P."/>
            <person name="Mueller R.-W."/>
            <person name="Bruemmer F."/>
            <person name="Labrenz M."/>
            <person name="Spormann A.M."/>
            <person name="Op den Camp H."/>
            <person name="Overmann J."/>
            <person name="Amann R."/>
            <person name="Jetten M.S.M."/>
            <person name="Mascher T."/>
            <person name="Medema M.H."/>
            <person name="Devos D.P."/>
            <person name="Kaster A.-K."/>
            <person name="Ovreas L."/>
            <person name="Rohde M."/>
            <person name="Galperin M.Y."/>
            <person name="Jogler C."/>
        </authorList>
    </citation>
    <scope>NUCLEOTIDE SEQUENCE [LARGE SCALE GENOMIC DNA]</scope>
    <source>
        <strain evidence="2 3">Pan44</strain>
    </source>
</reference>
<dbReference type="Gene3D" id="3.40.50.620">
    <property type="entry name" value="HUPs"/>
    <property type="match status" value="1"/>
</dbReference>
<proteinExistence type="predicted"/>
<dbReference type="Pfam" id="PF02698">
    <property type="entry name" value="DUF218"/>
    <property type="match status" value="1"/>
</dbReference>
<name>A0A517SF50_9PLAN</name>
<keyword evidence="3" id="KW-1185">Reference proteome</keyword>
<accession>A0A517SF50</accession>
<dbReference type="InterPro" id="IPR003848">
    <property type="entry name" value="DUF218"/>
</dbReference>
<dbReference type="KEGG" id="ccos:Pan44_27520"/>
<evidence type="ECO:0000313" key="3">
    <source>
        <dbReference type="Proteomes" id="UP000315700"/>
    </source>
</evidence>
<sequence length="224" mass="24406">MNRIEAAERTLFDWLALRDPLPTSPCDAVIGFGHFDLAIPWHCAGLVRRGAAIRMIFTGGIGAGTADLGGPEADSFAAELAIQHPDLAQQVVIENRSTNTAENIRFTREILSHCNPPLALGAAIRSVLLVATPCRMRRVALTWRKLAPETPAWSSPPDTGYEALSTLYASKGESIRDQLIGEFDRIRDYPLRGWIAQIEIPPSIEECANIIRNSLRPGAPSANA</sequence>
<evidence type="ECO:0000259" key="1">
    <source>
        <dbReference type="Pfam" id="PF02698"/>
    </source>
</evidence>
<dbReference type="EMBL" id="CP036271">
    <property type="protein sequence ID" value="QDT54717.1"/>
    <property type="molecule type" value="Genomic_DNA"/>
</dbReference>
<dbReference type="PANTHER" id="PTHR30336:SF20">
    <property type="entry name" value="DUF218 DOMAIN-CONTAINING PROTEIN"/>
    <property type="match status" value="1"/>
</dbReference>
<dbReference type="RefSeq" id="WP_145030555.1">
    <property type="nucleotide sequence ID" value="NZ_CP036271.1"/>
</dbReference>
<dbReference type="InterPro" id="IPR051599">
    <property type="entry name" value="Cell_Envelope_Assoc"/>
</dbReference>
<dbReference type="Proteomes" id="UP000315700">
    <property type="component" value="Chromosome"/>
</dbReference>
<dbReference type="InParanoid" id="A0A517SF50"/>
<feature type="domain" description="DUF218" evidence="1">
    <location>
        <begin position="41"/>
        <end position="147"/>
    </location>
</feature>
<dbReference type="CDD" id="cd06259">
    <property type="entry name" value="YdcF-like"/>
    <property type="match status" value="1"/>
</dbReference>
<dbReference type="AlphaFoldDB" id="A0A517SF50"/>
<dbReference type="GO" id="GO:0005886">
    <property type="term" value="C:plasma membrane"/>
    <property type="evidence" value="ECO:0007669"/>
    <property type="project" value="TreeGrafter"/>
</dbReference>
<dbReference type="OrthoDB" id="9782395at2"/>
<dbReference type="PANTHER" id="PTHR30336">
    <property type="entry name" value="INNER MEMBRANE PROTEIN, PROBABLE PERMEASE"/>
    <property type="match status" value="1"/>
</dbReference>